<dbReference type="AlphaFoldDB" id="A0A9X5I156"/>
<dbReference type="Gene3D" id="3.30.450.40">
    <property type="match status" value="1"/>
</dbReference>
<dbReference type="PANTHER" id="PTHR23416:SF78">
    <property type="entry name" value="LIPOPOLYSACCHARIDE BIOSYNTHESIS O-ACETYL TRANSFERASE WBBJ-RELATED"/>
    <property type="match status" value="1"/>
</dbReference>
<dbReference type="SUPFAM" id="SSF51161">
    <property type="entry name" value="Trimeric LpxA-like enzymes"/>
    <property type="match status" value="1"/>
</dbReference>
<sequence>MNQQSSQRKLIRLRELIITTIVGSLPKIAMGTAARRKLYPLILRHMGKKVFIQEGVEFLSAEKIELGNEVYLFRNVKLNAWNDNCKILLGDRVAIDRGADISCAGDNCTIELGEGTFVGPYSCIAGPGNVKIGKDCMIAAHSGIVANNHIFADPLQRIRDQGVTKKGIEIGDDCWLGYGVKVLDGVTIGKGSVIGAGAVVTKDLPPYSIAVGIPARAVDSRLQIQEKVAYQQQYNPIAQGDRVPANPSRDRTARKNELAHRPLENLLQATLECIRHILEVDTVAVLLQTENGEQLAVHATLGLEEEIETGVRIPIGQGFAGKIAAQPELTIVDDLSTIEVYSPVLRQKGLHSMLGVPLFASNRVIGVFHIGSLHPRHFTNKEAQTVRYVADRIGEAIEPVLRLWQMPDYVNG</sequence>
<evidence type="ECO:0000313" key="5">
    <source>
        <dbReference type="Proteomes" id="UP000031532"/>
    </source>
</evidence>
<dbReference type="GO" id="GO:0016740">
    <property type="term" value="F:transferase activity"/>
    <property type="evidence" value="ECO:0007669"/>
    <property type="project" value="UniProtKB-KW"/>
</dbReference>
<feature type="domain" description="GAF" evidence="3">
    <location>
        <begin position="262"/>
        <end position="407"/>
    </location>
</feature>
<evidence type="ECO:0000259" key="3">
    <source>
        <dbReference type="SMART" id="SM00065"/>
    </source>
</evidence>
<dbReference type="Pfam" id="PF00132">
    <property type="entry name" value="Hexapep"/>
    <property type="match status" value="1"/>
</dbReference>
<protein>
    <submittedName>
        <fullName evidence="4">GAF domain-containing protein</fullName>
    </submittedName>
</protein>
<dbReference type="SUPFAM" id="SSF55781">
    <property type="entry name" value="GAF domain-like"/>
    <property type="match status" value="1"/>
</dbReference>
<dbReference type="GO" id="GO:0043886">
    <property type="term" value="F:structural constituent of carboxysome shell"/>
    <property type="evidence" value="ECO:0007669"/>
    <property type="project" value="UniProtKB-ARBA"/>
</dbReference>
<evidence type="ECO:0000313" key="4">
    <source>
        <dbReference type="EMBL" id="NHC33163.1"/>
    </source>
</evidence>
<dbReference type="InterPro" id="IPR029016">
    <property type="entry name" value="GAF-like_dom_sf"/>
</dbReference>
<dbReference type="InterPro" id="IPR051159">
    <property type="entry name" value="Hexapeptide_acetyltransf"/>
</dbReference>
<dbReference type="Proteomes" id="UP000031532">
    <property type="component" value="Unassembled WGS sequence"/>
</dbReference>
<organism evidence="4 5">
    <name type="scientific">Scytonema millei VB511283</name>
    <dbReference type="NCBI Taxonomy" id="1245923"/>
    <lineage>
        <taxon>Bacteria</taxon>
        <taxon>Bacillati</taxon>
        <taxon>Cyanobacteriota</taxon>
        <taxon>Cyanophyceae</taxon>
        <taxon>Nostocales</taxon>
        <taxon>Scytonemataceae</taxon>
        <taxon>Scytonema</taxon>
    </lineage>
</organism>
<dbReference type="GO" id="GO:0031470">
    <property type="term" value="C:carboxysome"/>
    <property type="evidence" value="ECO:0007669"/>
    <property type="project" value="UniProtKB-ARBA"/>
</dbReference>
<evidence type="ECO:0000256" key="1">
    <source>
        <dbReference type="ARBA" id="ARBA00022679"/>
    </source>
</evidence>
<comment type="caution">
    <text evidence="4">The sequence shown here is derived from an EMBL/GenBank/DDBJ whole genome shotgun (WGS) entry which is preliminary data.</text>
</comment>
<accession>A0A9X5I156</accession>
<dbReference type="InterPro" id="IPR003018">
    <property type="entry name" value="GAF"/>
</dbReference>
<keyword evidence="1" id="KW-0808">Transferase</keyword>
<dbReference type="InterPro" id="IPR001451">
    <property type="entry name" value="Hexapep"/>
</dbReference>
<keyword evidence="5" id="KW-1185">Reference proteome</keyword>
<evidence type="ECO:0000256" key="2">
    <source>
        <dbReference type="ARBA" id="ARBA00022737"/>
    </source>
</evidence>
<name>A0A9X5I156_9CYAN</name>
<gene>
    <name evidence="4" type="ORF">QH73_0000535</name>
</gene>
<dbReference type="Gene3D" id="2.160.10.10">
    <property type="entry name" value="Hexapeptide repeat proteins"/>
    <property type="match status" value="2"/>
</dbReference>
<dbReference type="PROSITE" id="PS00101">
    <property type="entry name" value="HEXAPEP_TRANSFERASES"/>
    <property type="match status" value="1"/>
</dbReference>
<dbReference type="PANTHER" id="PTHR23416">
    <property type="entry name" value="SIALIC ACID SYNTHASE-RELATED"/>
    <property type="match status" value="1"/>
</dbReference>
<dbReference type="Pfam" id="PF01590">
    <property type="entry name" value="GAF"/>
    <property type="match status" value="1"/>
</dbReference>
<proteinExistence type="predicted"/>
<dbReference type="InterPro" id="IPR011004">
    <property type="entry name" value="Trimer_LpxA-like_sf"/>
</dbReference>
<dbReference type="CDD" id="cd04647">
    <property type="entry name" value="LbH_MAT_like"/>
    <property type="match status" value="1"/>
</dbReference>
<dbReference type="InterPro" id="IPR018357">
    <property type="entry name" value="Hexapep_transf_CS"/>
</dbReference>
<dbReference type="RefSeq" id="WP_063777325.1">
    <property type="nucleotide sequence ID" value="NZ_JTJC03000001.1"/>
</dbReference>
<dbReference type="OrthoDB" id="9815592at2"/>
<reference evidence="4 5" key="1">
    <citation type="journal article" date="2015" name="Genome Announc.">
        <title>Draft Genome Sequence of the Terrestrial Cyanobacterium Scytonema millei VB511283, Isolated from Eastern India.</title>
        <authorList>
            <person name="Sen D."/>
            <person name="Chandrababunaidu M.M."/>
            <person name="Singh D."/>
            <person name="Sanghi N."/>
            <person name="Ghorai A."/>
            <person name="Mishra G.P."/>
            <person name="Madduluri M."/>
            <person name="Adhikary S.P."/>
            <person name="Tripathy S."/>
        </authorList>
    </citation>
    <scope>NUCLEOTIDE SEQUENCE [LARGE SCALE GENOMIC DNA]</scope>
    <source>
        <strain evidence="4 5">VB511283</strain>
    </source>
</reference>
<dbReference type="EMBL" id="JTJC03000001">
    <property type="protein sequence ID" value="NHC33163.1"/>
    <property type="molecule type" value="Genomic_DNA"/>
</dbReference>
<keyword evidence="2" id="KW-0677">Repeat</keyword>
<dbReference type="SMART" id="SM00065">
    <property type="entry name" value="GAF"/>
    <property type="match status" value="1"/>
</dbReference>